<comment type="caution">
    <text evidence="2">The sequence shown here is derived from an EMBL/GenBank/DDBJ whole genome shotgun (WGS) entry which is preliminary data.</text>
</comment>
<feature type="compositionally biased region" description="Low complexity" evidence="1">
    <location>
        <begin position="239"/>
        <end position="250"/>
    </location>
</feature>
<dbReference type="AlphaFoldDB" id="A0A9P9IPP0"/>
<accession>A0A9P9IPP0</accession>
<dbReference type="OrthoDB" id="5425130at2759"/>
<feature type="compositionally biased region" description="Basic and acidic residues" evidence="1">
    <location>
        <begin position="167"/>
        <end position="181"/>
    </location>
</feature>
<feature type="compositionally biased region" description="Low complexity" evidence="1">
    <location>
        <begin position="184"/>
        <end position="202"/>
    </location>
</feature>
<reference evidence="2" key="1">
    <citation type="journal article" date="2021" name="Nat. Commun.">
        <title>Genetic determinants of endophytism in the Arabidopsis root mycobiome.</title>
        <authorList>
            <person name="Mesny F."/>
            <person name="Miyauchi S."/>
            <person name="Thiergart T."/>
            <person name="Pickel B."/>
            <person name="Atanasova L."/>
            <person name="Karlsson M."/>
            <person name="Huettel B."/>
            <person name="Barry K.W."/>
            <person name="Haridas S."/>
            <person name="Chen C."/>
            <person name="Bauer D."/>
            <person name="Andreopoulos W."/>
            <person name="Pangilinan J."/>
            <person name="LaButti K."/>
            <person name="Riley R."/>
            <person name="Lipzen A."/>
            <person name="Clum A."/>
            <person name="Drula E."/>
            <person name="Henrissat B."/>
            <person name="Kohler A."/>
            <person name="Grigoriev I.V."/>
            <person name="Martin F.M."/>
            <person name="Hacquard S."/>
        </authorList>
    </citation>
    <scope>NUCLEOTIDE SEQUENCE</scope>
    <source>
        <strain evidence="2">MPI-CAGE-CH-0243</strain>
    </source>
</reference>
<organism evidence="2 3">
    <name type="scientific">Dendryphion nanum</name>
    <dbReference type="NCBI Taxonomy" id="256645"/>
    <lineage>
        <taxon>Eukaryota</taxon>
        <taxon>Fungi</taxon>
        <taxon>Dikarya</taxon>
        <taxon>Ascomycota</taxon>
        <taxon>Pezizomycotina</taxon>
        <taxon>Dothideomycetes</taxon>
        <taxon>Pleosporomycetidae</taxon>
        <taxon>Pleosporales</taxon>
        <taxon>Torulaceae</taxon>
        <taxon>Dendryphion</taxon>
    </lineage>
</organism>
<name>A0A9P9IPP0_9PLEO</name>
<proteinExistence type="predicted"/>
<dbReference type="EMBL" id="JAGMWT010000006">
    <property type="protein sequence ID" value="KAH7126754.1"/>
    <property type="molecule type" value="Genomic_DNA"/>
</dbReference>
<gene>
    <name evidence="2" type="ORF">B0J11DRAFT_285406</name>
</gene>
<protein>
    <submittedName>
        <fullName evidence="2">Uncharacterized protein</fullName>
    </submittedName>
</protein>
<dbReference type="Proteomes" id="UP000700596">
    <property type="component" value="Unassembled WGS sequence"/>
</dbReference>
<sequence length="347" mass="37483">MASIISQPGLGLTAPSSRQDIISALLNDYGNSFGADTSPYSSYSPNPALKELPPPPPKDDGKPLSGLMMRFQLRVDEPQSPFSPFEERKASPTKIVYRSMSRNSKPPSLKLLKSNGATAIIPQSQAPPAPAKDIYSSLNSIQDRPLPPPPPPKSERRQSSMGNGTSKPERRDSKDPQDSRSIDSSASVSVPPVKRKPVPAAKGFSLADLGAGPRGRKPVANEQDNPRRPSVARSENETPAPRAPSANRANLSKQELPAPPIHQDKAEAPLPPPPPEKEQLTLPPAPRKALGLPSNPRAKGQDTSMSSKHIRGKSSTGLDIMKVYTYLSPPKPAHLNHSRQRCKQYIF</sequence>
<keyword evidence="3" id="KW-1185">Reference proteome</keyword>
<feature type="compositionally biased region" description="Polar residues" evidence="1">
    <location>
        <begin position="301"/>
        <end position="316"/>
    </location>
</feature>
<feature type="region of interest" description="Disordered" evidence="1">
    <location>
        <begin position="36"/>
        <end position="316"/>
    </location>
</feature>
<evidence type="ECO:0000256" key="1">
    <source>
        <dbReference type="SAM" id="MobiDB-lite"/>
    </source>
</evidence>
<evidence type="ECO:0000313" key="3">
    <source>
        <dbReference type="Proteomes" id="UP000700596"/>
    </source>
</evidence>
<evidence type="ECO:0000313" key="2">
    <source>
        <dbReference type="EMBL" id="KAH7126754.1"/>
    </source>
</evidence>